<dbReference type="InterPro" id="IPR009078">
    <property type="entry name" value="Ferritin-like_SF"/>
</dbReference>
<evidence type="ECO:0000259" key="1">
    <source>
        <dbReference type="Pfam" id="PF02915"/>
    </source>
</evidence>
<dbReference type="CDD" id="cd00657">
    <property type="entry name" value="Ferritin_like"/>
    <property type="match status" value="1"/>
</dbReference>
<dbReference type="InterPro" id="IPR012347">
    <property type="entry name" value="Ferritin-like"/>
</dbReference>
<dbReference type="InterPro" id="IPR003251">
    <property type="entry name" value="Rr_diiron-bd_dom"/>
</dbReference>
<dbReference type="Pfam" id="PF02915">
    <property type="entry name" value="Rubrerythrin"/>
    <property type="match status" value="1"/>
</dbReference>
<gene>
    <name evidence="2" type="ORF">S03H2_24429</name>
</gene>
<dbReference type="AlphaFoldDB" id="X1G0M4"/>
<feature type="domain" description="Rubrerythrin diiron-binding" evidence="1">
    <location>
        <begin position="30"/>
        <end position="128"/>
    </location>
</feature>
<proteinExistence type="predicted"/>
<dbReference type="SUPFAM" id="SSF47240">
    <property type="entry name" value="Ferritin-like"/>
    <property type="match status" value="1"/>
</dbReference>
<sequence length="154" mass="17288">MSKIVEALKEQKALELGHVEKLKPEVEKIGHPLVSALIETIIHDSEKHATLCQALIDVEGGAAPLTLDTDMATAVSLHQSIKQHMRVEEDMISRVEALAAKAEDPRVRDILGYILSDERRHHSMLQRLSNLIDRDSTAFDEYLGLFLKFEVVPE</sequence>
<dbReference type="GO" id="GO:0046872">
    <property type="term" value="F:metal ion binding"/>
    <property type="evidence" value="ECO:0007669"/>
    <property type="project" value="InterPro"/>
</dbReference>
<dbReference type="GO" id="GO:0016491">
    <property type="term" value="F:oxidoreductase activity"/>
    <property type="evidence" value="ECO:0007669"/>
    <property type="project" value="InterPro"/>
</dbReference>
<dbReference type="EMBL" id="BARU01013570">
    <property type="protein sequence ID" value="GAH38360.1"/>
    <property type="molecule type" value="Genomic_DNA"/>
</dbReference>
<accession>X1G0M4</accession>
<name>X1G0M4_9ZZZZ</name>
<reference evidence="2" key="1">
    <citation type="journal article" date="2014" name="Front. Microbiol.">
        <title>High frequency of phylogenetically diverse reductive dehalogenase-homologous genes in deep subseafloor sedimentary metagenomes.</title>
        <authorList>
            <person name="Kawai M."/>
            <person name="Futagami T."/>
            <person name="Toyoda A."/>
            <person name="Takaki Y."/>
            <person name="Nishi S."/>
            <person name="Hori S."/>
            <person name="Arai W."/>
            <person name="Tsubouchi T."/>
            <person name="Morono Y."/>
            <person name="Uchiyama I."/>
            <person name="Ito T."/>
            <person name="Fujiyama A."/>
            <person name="Inagaki F."/>
            <person name="Takami H."/>
        </authorList>
    </citation>
    <scope>NUCLEOTIDE SEQUENCE</scope>
    <source>
        <strain evidence="2">Expedition CK06-06</strain>
    </source>
</reference>
<organism evidence="2">
    <name type="scientific">marine sediment metagenome</name>
    <dbReference type="NCBI Taxonomy" id="412755"/>
    <lineage>
        <taxon>unclassified sequences</taxon>
        <taxon>metagenomes</taxon>
        <taxon>ecological metagenomes</taxon>
    </lineage>
</organism>
<evidence type="ECO:0000313" key="2">
    <source>
        <dbReference type="EMBL" id="GAH38360.1"/>
    </source>
</evidence>
<comment type="caution">
    <text evidence="2">The sequence shown here is derived from an EMBL/GenBank/DDBJ whole genome shotgun (WGS) entry which is preliminary data.</text>
</comment>
<protein>
    <recommendedName>
        <fullName evidence="1">Rubrerythrin diiron-binding domain-containing protein</fullName>
    </recommendedName>
</protein>
<dbReference type="Gene3D" id="1.20.1260.10">
    <property type="match status" value="1"/>
</dbReference>